<evidence type="ECO:0000313" key="2">
    <source>
        <dbReference type="Proteomes" id="UP000006671"/>
    </source>
</evidence>
<dbReference type="eggNOG" id="ENOG502S55F">
    <property type="taxonomic scope" value="Eukaryota"/>
</dbReference>
<dbReference type="RefSeq" id="XP_002675877.1">
    <property type="nucleotide sequence ID" value="XM_002675831.1"/>
</dbReference>
<dbReference type="GeneID" id="8853273"/>
<name>D2VJ42_NAEGR</name>
<dbReference type="InParanoid" id="D2VJ42"/>
<keyword evidence="2" id="KW-1185">Reference proteome</keyword>
<evidence type="ECO:0000313" key="1">
    <source>
        <dbReference type="EMBL" id="EFC43133.1"/>
    </source>
</evidence>
<dbReference type="AlphaFoldDB" id="D2VJ42"/>
<accession>D2VJ42</accession>
<dbReference type="OMA" id="WSIKFAN"/>
<gene>
    <name evidence="1" type="ORF">NAEGRDRAFT_68900</name>
</gene>
<proteinExistence type="predicted"/>
<dbReference type="VEuPathDB" id="AmoebaDB:NAEGRDRAFT_68900"/>
<dbReference type="KEGG" id="ngr:NAEGRDRAFT_68900"/>
<protein>
    <submittedName>
        <fullName evidence="1">Predicted protein</fullName>
    </submittedName>
</protein>
<sequence>MVQLFSVNASDASFNPVGPPNQAAGQSIMAQQLSDIDEVNKIFYVLSLNSTNNRVYLLGMSLKSGEIVRNILLPIVETYWVGFGQSLVVNQNNGDVYVVGQESMNAKFVLLSINYETSQITKLNEMQELIAIGSICGFDPKNNILWLEFAKNRSGVAEYDLYAFEPKSGKLITTIVNTELMQTMEFDRKTGVMIGIGLKQLSKTAFQRTIVTLDGSTFKMKTILNVQGNYVELNDIMGPIDYVNRILYCLMRPAAAKVFDFLMIDLDSGAILNKVNMLGKRTPWNLQFLNNL</sequence>
<organism evidence="2">
    <name type="scientific">Naegleria gruberi</name>
    <name type="common">Amoeba</name>
    <dbReference type="NCBI Taxonomy" id="5762"/>
    <lineage>
        <taxon>Eukaryota</taxon>
        <taxon>Discoba</taxon>
        <taxon>Heterolobosea</taxon>
        <taxon>Tetramitia</taxon>
        <taxon>Eutetramitia</taxon>
        <taxon>Vahlkampfiidae</taxon>
        <taxon>Naegleria</taxon>
    </lineage>
</organism>
<reference evidence="1 2" key="1">
    <citation type="journal article" date="2010" name="Cell">
        <title>The genome of Naegleria gruberi illuminates early eukaryotic versatility.</title>
        <authorList>
            <person name="Fritz-Laylin L.K."/>
            <person name="Prochnik S.E."/>
            <person name="Ginger M.L."/>
            <person name="Dacks J.B."/>
            <person name="Carpenter M.L."/>
            <person name="Field M.C."/>
            <person name="Kuo A."/>
            <person name="Paredez A."/>
            <person name="Chapman J."/>
            <person name="Pham J."/>
            <person name="Shu S."/>
            <person name="Neupane R."/>
            <person name="Cipriano M."/>
            <person name="Mancuso J."/>
            <person name="Tu H."/>
            <person name="Salamov A."/>
            <person name="Lindquist E."/>
            <person name="Shapiro H."/>
            <person name="Lucas S."/>
            <person name="Grigoriev I.V."/>
            <person name="Cande W.Z."/>
            <person name="Fulton C."/>
            <person name="Rokhsar D.S."/>
            <person name="Dawson S.C."/>
        </authorList>
    </citation>
    <scope>NUCLEOTIDE SEQUENCE [LARGE SCALE GENOMIC DNA]</scope>
    <source>
        <strain evidence="1 2">NEG-M</strain>
    </source>
</reference>
<dbReference type="OrthoDB" id="10507483at2759"/>
<dbReference type="Proteomes" id="UP000006671">
    <property type="component" value="Unassembled WGS sequence"/>
</dbReference>
<dbReference type="EMBL" id="GG738875">
    <property type="protein sequence ID" value="EFC43133.1"/>
    <property type="molecule type" value="Genomic_DNA"/>
</dbReference>
<dbReference type="SUPFAM" id="SSF82171">
    <property type="entry name" value="DPP6 N-terminal domain-like"/>
    <property type="match status" value="1"/>
</dbReference>